<keyword evidence="4" id="KW-0813">Transport</keyword>
<keyword evidence="9" id="KW-1185">Reference proteome</keyword>
<organism evidence="8 9">
    <name type="scientific">Scyliorhinus torazame</name>
    <name type="common">Cloudy catshark</name>
    <name type="synonym">Catulus torazame</name>
    <dbReference type="NCBI Taxonomy" id="75743"/>
    <lineage>
        <taxon>Eukaryota</taxon>
        <taxon>Metazoa</taxon>
        <taxon>Chordata</taxon>
        <taxon>Craniata</taxon>
        <taxon>Vertebrata</taxon>
        <taxon>Chondrichthyes</taxon>
        <taxon>Elasmobranchii</taxon>
        <taxon>Galeomorphii</taxon>
        <taxon>Galeoidea</taxon>
        <taxon>Carcharhiniformes</taxon>
        <taxon>Scyliorhinidae</taxon>
        <taxon>Scyliorhinus</taxon>
    </lineage>
</organism>
<evidence type="ECO:0000313" key="9">
    <source>
        <dbReference type="Proteomes" id="UP000288216"/>
    </source>
</evidence>
<dbReference type="Proteomes" id="UP000288216">
    <property type="component" value="Unassembled WGS sequence"/>
</dbReference>
<dbReference type="Pfam" id="PF01758">
    <property type="entry name" value="SBF"/>
    <property type="match status" value="1"/>
</dbReference>
<keyword evidence="3 7" id="KW-0812">Transmembrane</keyword>
<sequence>MKMENFTDSPKLSRNTTNRSEELYQNNIDNETLLNIVSVPLFAALLLIMISMGCTVDLKKLWAHFKRPVALAVGMVCQFGLMPLVAFTLAISFALEPASAIAVLIMGSCPGGSISNVMSYWTDGDMDLSVSMTVCSTILAIGFMPLSLYIYSTTWTQESNNSSIATHASNITVPYKVIGMSLIGLIIPISFGICVARKWPKQSKFIVKIGTVAGASILIVIAVVTSLLYKGSWNAGLPLLIIGIINPLIGYTIGFILAGLVQQSWTICRTIALETGVQNGHLCSTILMLSFKDQLSSMFAYPFIYICFQIFHGLMFVTAYQIYKRFKKPSAGPMDSPQLTT</sequence>
<proteinExistence type="inferred from homology"/>
<evidence type="ECO:0008006" key="10">
    <source>
        <dbReference type="Google" id="ProtNLM"/>
    </source>
</evidence>
<dbReference type="STRING" id="75743.A0A401NJM8"/>
<dbReference type="PANTHER" id="PTHR10361">
    <property type="entry name" value="SODIUM-BILE ACID COTRANSPORTER"/>
    <property type="match status" value="1"/>
</dbReference>
<keyword evidence="5 7" id="KW-1133">Transmembrane helix</keyword>
<comment type="similarity">
    <text evidence="2">Belongs to the bile acid:sodium symporter (BASS) (TC 2.A.28) family.</text>
</comment>
<dbReference type="InterPro" id="IPR038770">
    <property type="entry name" value="Na+/solute_symporter_sf"/>
</dbReference>
<dbReference type="InterPro" id="IPR002657">
    <property type="entry name" value="BilAc:Na_symport/Acr3"/>
</dbReference>
<dbReference type="PANTHER" id="PTHR10361:SF55">
    <property type="entry name" value="SODIUM-DEPENDENT ORGANIC ANION TRANSPORTER"/>
    <property type="match status" value="1"/>
</dbReference>
<dbReference type="GO" id="GO:0016020">
    <property type="term" value="C:membrane"/>
    <property type="evidence" value="ECO:0007669"/>
    <property type="project" value="UniProtKB-SubCell"/>
</dbReference>
<accession>A0A401NJM8</accession>
<feature type="transmembrane region" description="Helical" evidence="7">
    <location>
        <begin position="171"/>
        <end position="193"/>
    </location>
</feature>
<evidence type="ECO:0000313" key="8">
    <source>
        <dbReference type="EMBL" id="GCB61084.1"/>
    </source>
</evidence>
<dbReference type="GO" id="GO:0008508">
    <property type="term" value="F:bile acid:sodium symporter activity"/>
    <property type="evidence" value="ECO:0007669"/>
    <property type="project" value="TreeGrafter"/>
</dbReference>
<gene>
    <name evidence="8" type="ORF">scyTo_0004045</name>
</gene>
<comment type="caution">
    <text evidence="8">The sequence shown here is derived from an EMBL/GenBank/DDBJ whole genome shotgun (WGS) entry which is preliminary data.</text>
</comment>
<name>A0A401NJM8_SCYTO</name>
<feature type="transmembrane region" description="Helical" evidence="7">
    <location>
        <begin position="205"/>
        <end position="229"/>
    </location>
</feature>
<evidence type="ECO:0000256" key="6">
    <source>
        <dbReference type="ARBA" id="ARBA00023136"/>
    </source>
</evidence>
<dbReference type="OrthoDB" id="203097at2759"/>
<feature type="transmembrane region" description="Helical" evidence="7">
    <location>
        <begin position="68"/>
        <end position="95"/>
    </location>
</feature>
<evidence type="ECO:0000256" key="5">
    <source>
        <dbReference type="ARBA" id="ARBA00022989"/>
    </source>
</evidence>
<keyword evidence="4" id="KW-0769">Symport</keyword>
<dbReference type="InterPro" id="IPR004710">
    <property type="entry name" value="Bilac:Na_transpt"/>
</dbReference>
<evidence type="ECO:0000256" key="1">
    <source>
        <dbReference type="ARBA" id="ARBA00004141"/>
    </source>
</evidence>
<feature type="transmembrane region" description="Helical" evidence="7">
    <location>
        <begin position="33"/>
        <end position="56"/>
    </location>
</feature>
<dbReference type="AlphaFoldDB" id="A0A401NJM8"/>
<evidence type="ECO:0000256" key="2">
    <source>
        <dbReference type="ARBA" id="ARBA00006528"/>
    </source>
</evidence>
<evidence type="ECO:0000256" key="7">
    <source>
        <dbReference type="SAM" id="Phobius"/>
    </source>
</evidence>
<comment type="subcellular location">
    <subcellularLocation>
        <location evidence="1">Membrane</location>
        <topology evidence="1">Multi-pass membrane protein</topology>
    </subcellularLocation>
</comment>
<dbReference type="Gene3D" id="1.20.1530.20">
    <property type="match status" value="1"/>
</dbReference>
<reference evidence="8 9" key="1">
    <citation type="journal article" date="2018" name="Nat. Ecol. Evol.">
        <title>Shark genomes provide insights into elasmobranch evolution and the origin of vertebrates.</title>
        <authorList>
            <person name="Hara Y"/>
            <person name="Yamaguchi K"/>
            <person name="Onimaru K"/>
            <person name="Kadota M"/>
            <person name="Koyanagi M"/>
            <person name="Keeley SD"/>
            <person name="Tatsumi K"/>
            <person name="Tanaka K"/>
            <person name="Motone F"/>
            <person name="Kageyama Y"/>
            <person name="Nozu R"/>
            <person name="Adachi N"/>
            <person name="Nishimura O"/>
            <person name="Nakagawa R"/>
            <person name="Tanegashima C"/>
            <person name="Kiyatake I"/>
            <person name="Matsumoto R"/>
            <person name="Murakumo K"/>
            <person name="Nishida K"/>
            <person name="Terakita A"/>
            <person name="Kuratani S"/>
            <person name="Sato K"/>
            <person name="Hyodo S Kuraku.S."/>
        </authorList>
    </citation>
    <scope>NUCLEOTIDE SEQUENCE [LARGE SCALE GENOMIC DNA]</scope>
</reference>
<feature type="transmembrane region" description="Helical" evidence="7">
    <location>
        <begin position="235"/>
        <end position="259"/>
    </location>
</feature>
<feature type="transmembrane region" description="Helical" evidence="7">
    <location>
        <begin position="101"/>
        <end position="121"/>
    </location>
</feature>
<evidence type="ECO:0000256" key="4">
    <source>
        <dbReference type="ARBA" id="ARBA00022847"/>
    </source>
</evidence>
<keyword evidence="6 7" id="KW-0472">Membrane</keyword>
<dbReference type="OMA" id="IMVAMGC"/>
<dbReference type="EMBL" id="BFAA01001160">
    <property type="protein sequence ID" value="GCB61084.1"/>
    <property type="molecule type" value="Genomic_DNA"/>
</dbReference>
<feature type="transmembrane region" description="Helical" evidence="7">
    <location>
        <begin position="303"/>
        <end position="323"/>
    </location>
</feature>
<evidence type="ECO:0000256" key="3">
    <source>
        <dbReference type="ARBA" id="ARBA00022692"/>
    </source>
</evidence>
<feature type="transmembrane region" description="Helical" evidence="7">
    <location>
        <begin position="128"/>
        <end position="151"/>
    </location>
</feature>
<protein>
    <recommendedName>
        <fullName evidence="10">Ileal sodium/bile acid cotransporter</fullName>
    </recommendedName>
</protein>